<name>A0A4R2K1Y5_9THEO</name>
<dbReference type="InterPro" id="IPR052548">
    <property type="entry name" value="Type_VII_TA_antitoxin"/>
</dbReference>
<comment type="caution">
    <text evidence="2">The sequence shown here is derived from an EMBL/GenBank/DDBJ whole genome shotgun (WGS) entry which is preliminary data.</text>
</comment>
<dbReference type="PANTHER" id="PTHR33933">
    <property type="entry name" value="NUCLEOTIDYLTRANSFERASE"/>
    <property type="match status" value="1"/>
</dbReference>
<reference evidence="2 3" key="1">
    <citation type="submission" date="2019-03" db="EMBL/GenBank/DDBJ databases">
        <title>Genomic Encyclopedia of Type Strains, Phase IV (KMG-IV): sequencing the most valuable type-strain genomes for metagenomic binning, comparative biology and taxonomic classification.</title>
        <authorList>
            <person name="Goeker M."/>
        </authorList>
    </citation>
    <scope>NUCLEOTIDE SEQUENCE [LARGE SCALE GENOMIC DNA]</scope>
    <source>
        <strain evidence="2 3">DSM 13054</strain>
    </source>
</reference>
<accession>A0A4R2K1Y5</accession>
<dbReference type="AlphaFoldDB" id="A0A4R2K1Y5"/>
<proteinExistence type="predicted"/>
<organism evidence="2 3">
    <name type="scientific">Caldanaerobacter subterraneus</name>
    <dbReference type="NCBI Taxonomy" id="911092"/>
    <lineage>
        <taxon>Bacteria</taxon>
        <taxon>Bacillati</taxon>
        <taxon>Bacillota</taxon>
        <taxon>Clostridia</taxon>
        <taxon>Thermoanaerobacterales</taxon>
        <taxon>Thermoanaerobacteraceae</taxon>
        <taxon>Caldanaerobacter</taxon>
    </lineage>
</organism>
<evidence type="ECO:0000313" key="2">
    <source>
        <dbReference type="EMBL" id="TCO66374.1"/>
    </source>
</evidence>
<feature type="domain" description="Polymerase beta nucleotidyltransferase" evidence="1">
    <location>
        <begin position="11"/>
        <end position="107"/>
    </location>
</feature>
<dbReference type="SUPFAM" id="SSF81301">
    <property type="entry name" value="Nucleotidyltransferase"/>
    <property type="match status" value="1"/>
</dbReference>
<dbReference type="EMBL" id="SLWU01000010">
    <property type="protein sequence ID" value="TCO66374.1"/>
    <property type="molecule type" value="Genomic_DNA"/>
</dbReference>
<dbReference type="PANTHER" id="PTHR33933:SF1">
    <property type="entry name" value="PROTEIN ADENYLYLTRANSFERASE MNTA-RELATED"/>
    <property type="match status" value="1"/>
</dbReference>
<dbReference type="Gene3D" id="3.30.460.10">
    <property type="entry name" value="Beta Polymerase, domain 2"/>
    <property type="match status" value="1"/>
</dbReference>
<dbReference type="InterPro" id="IPR043519">
    <property type="entry name" value="NT_sf"/>
</dbReference>
<protein>
    <recommendedName>
        <fullName evidence="1">Polymerase beta nucleotidyltransferase domain-containing protein</fullName>
    </recommendedName>
</protein>
<evidence type="ECO:0000259" key="1">
    <source>
        <dbReference type="Pfam" id="PF18765"/>
    </source>
</evidence>
<dbReference type="CDD" id="cd05403">
    <property type="entry name" value="NT_KNTase_like"/>
    <property type="match status" value="1"/>
</dbReference>
<dbReference type="Pfam" id="PF18765">
    <property type="entry name" value="Polbeta"/>
    <property type="match status" value="1"/>
</dbReference>
<dbReference type="Proteomes" id="UP000294886">
    <property type="component" value="Unassembled WGS sequence"/>
</dbReference>
<gene>
    <name evidence="2" type="ORF">EV203_11072</name>
</gene>
<dbReference type="InterPro" id="IPR041633">
    <property type="entry name" value="Polbeta"/>
</dbReference>
<evidence type="ECO:0000313" key="3">
    <source>
        <dbReference type="Proteomes" id="UP000294886"/>
    </source>
</evidence>
<sequence>MVKAEAVIDSIVKKLVETIDPKAIILFGSLAKGKNHENSDIDLLIVWDEEEGLNNTQRRIKLRKLLGFVEVPIDILTCTSEELKEAMKDDKSFTANIVKEGKVIYGRLNPKVSC</sequence>